<dbReference type="PANTHER" id="PTHR21235">
    <property type="entry name" value="IMIDAZOLE GLYCEROL PHOSPHATE SYNTHASE SUBUNIT HISF/H IGP SYNTHASE SUBUNIT HISF/H"/>
    <property type="match status" value="1"/>
</dbReference>
<evidence type="ECO:0000256" key="6">
    <source>
        <dbReference type="ARBA" id="ARBA00022605"/>
    </source>
</evidence>
<gene>
    <name evidence="15" type="ORF">H9895_04390</name>
</gene>
<evidence type="ECO:0000256" key="4">
    <source>
        <dbReference type="ARBA" id="ARBA00012809"/>
    </source>
</evidence>
<dbReference type="Gene3D" id="3.20.20.70">
    <property type="entry name" value="Aldolase class I"/>
    <property type="match status" value="1"/>
</dbReference>
<dbReference type="AlphaFoldDB" id="A0A9D1PMX1"/>
<evidence type="ECO:0000256" key="9">
    <source>
        <dbReference type="ARBA" id="ARBA00025475"/>
    </source>
</evidence>
<keyword evidence="6 14" id="KW-0028">Amino-acid biosynthesis</keyword>
<comment type="function">
    <text evidence="9">IGPS catalyzes the conversion of PRFAR and glutamine to IGP, AICAR and glutamate. The HisF subunit catalyzes the cyclization activity that produces IGP and AICAR from PRFAR using the ammonia provided by the HisH subunit.</text>
</comment>
<evidence type="ECO:0000256" key="7">
    <source>
        <dbReference type="ARBA" id="ARBA00023102"/>
    </source>
</evidence>
<accession>A0A9D1PMX1</accession>
<comment type="caution">
    <text evidence="15">The sequence shown here is derived from an EMBL/GenBank/DDBJ whole genome shotgun (WGS) entry which is preliminary data.</text>
</comment>
<comment type="subunit">
    <text evidence="3">Heterodimer of HisH and HisF.</text>
</comment>
<dbReference type="CDD" id="cd04731">
    <property type="entry name" value="HisF"/>
    <property type="match status" value="1"/>
</dbReference>
<dbReference type="EC" id="4.3.2.10" evidence="4"/>
<dbReference type="Proteomes" id="UP000823937">
    <property type="component" value="Unassembled WGS sequence"/>
</dbReference>
<reference evidence="15" key="1">
    <citation type="journal article" date="2021" name="PeerJ">
        <title>Extensive microbial diversity within the chicken gut microbiome revealed by metagenomics and culture.</title>
        <authorList>
            <person name="Gilroy R."/>
            <person name="Ravi A."/>
            <person name="Getino M."/>
            <person name="Pursley I."/>
            <person name="Horton D.L."/>
            <person name="Alikhan N.F."/>
            <person name="Baker D."/>
            <person name="Gharbi K."/>
            <person name="Hall N."/>
            <person name="Watson M."/>
            <person name="Adriaenssens E.M."/>
            <person name="Foster-Nyarko E."/>
            <person name="Jarju S."/>
            <person name="Secka A."/>
            <person name="Antonio M."/>
            <person name="Oren A."/>
            <person name="Chaudhuri R.R."/>
            <person name="La Ragione R."/>
            <person name="Hildebrand F."/>
            <person name="Pallen M.J."/>
        </authorList>
    </citation>
    <scope>NUCLEOTIDE SEQUENCE</scope>
    <source>
        <strain evidence="15">CHK169-2315</strain>
    </source>
</reference>
<reference evidence="15" key="2">
    <citation type="submission" date="2021-04" db="EMBL/GenBank/DDBJ databases">
        <authorList>
            <person name="Gilroy R."/>
        </authorList>
    </citation>
    <scope>NUCLEOTIDE SEQUENCE</scope>
    <source>
        <strain evidence="15">CHK169-2315</strain>
    </source>
</reference>
<evidence type="ECO:0000256" key="1">
    <source>
        <dbReference type="ARBA" id="ARBA00005091"/>
    </source>
</evidence>
<dbReference type="InterPro" id="IPR011060">
    <property type="entry name" value="RibuloseP-bd_barrel"/>
</dbReference>
<protein>
    <recommendedName>
        <fullName evidence="5">Imidazole glycerol phosphate synthase subunit HisF</fullName>
        <ecNumber evidence="4">4.3.2.10</ecNumber>
    </recommendedName>
    <alternativeName>
        <fullName evidence="10">IGP synthase cyclase subunit</fullName>
    </alternativeName>
    <alternativeName>
        <fullName evidence="11">IGP synthase subunit HisF</fullName>
    </alternativeName>
    <alternativeName>
        <fullName evidence="12">ImGP synthase subunit HisF</fullName>
    </alternativeName>
</protein>
<evidence type="ECO:0000256" key="2">
    <source>
        <dbReference type="ARBA" id="ARBA00009667"/>
    </source>
</evidence>
<keyword evidence="7 14" id="KW-0368">Histidine biosynthesis</keyword>
<dbReference type="InterPro" id="IPR013785">
    <property type="entry name" value="Aldolase_TIM"/>
</dbReference>
<evidence type="ECO:0000256" key="13">
    <source>
        <dbReference type="ARBA" id="ARBA00047838"/>
    </source>
</evidence>
<dbReference type="Pfam" id="PF00977">
    <property type="entry name" value="His_biosynth"/>
    <property type="match status" value="1"/>
</dbReference>
<evidence type="ECO:0000256" key="8">
    <source>
        <dbReference type="ARBA" id="ARBA00023239"/>
    </source>
</evidence>
<evidence type="ECO:0000256" key="11">
    <source>
        <dbReference type="ARBA" id="ARBA00031409"/>
    </source>
</evidence>
<evidence type="ECO:0000256" key="12">
    <source>
        <dbReference type="ARBA" id="ARBA00032401"/>
    </source>
</evidence>
<evidence type="ECO:0000313" key="15">
    <source>
        <dbReference type="EMBL" id="HIV74303.1"/>
    </source>
</evidence>
<dbReference type="GO" id="GO:0000105">
    <property type="term" value="P:L-histidine biosynthetic process"/>
    <property type="evidence" value="ECO:0007669"/>
    <property type="project" value="UniProtKB-KW"/>
</dbReference>
<evidence type="ECO:0000256" key="14">
    <source>
        <dbReference type="RuleBase" id="RU003657"/>
    </source>
</evidence>
<dbReference type="GO" id="GO:0000107">
    <property type="term" value="F:imidazoleglycerol-phosphate synthase activity"/>
    <property type="evidence" value="ECO:0007669"/>
    <property type="project" value="InterPro"/>
</dbReference>
<keyword evidence="8" id="KW-0456">Lyase</keyword>
<proteinExistence type="inferred from homology"/>
<evidence type="ECO:0000256" key="10">
    <source>
        <dbReference type="ARBA" id="ARBA00030264"/>
    </source>
</evidence>
<dbReference type="InterPro" id="IPR006062">
    <property type="entry name" value="His_biosynth"/>
</dbReference>
<comment type="similarity">
    <text evidence="2 14">Belongs to the HisA/HisF family.</text>
</comment>
<comment type="catalytic activity">
    <reaction evidence="13">
        <text>5-[(5-phospho-1-deoxy-D-ribulos-1-ylimino)methylamino]-1-(5-phospho-beta-D-ribosyl)imidazole-4-carboxamide + L-glutamine = D-erythro-1-(imidazol-4-yl)glycerol 3-phosphate + 5-amino-1-(5-phospho-beta-D-ribosyl)imidazole-4-carboxamide + L-glutamate + H(+)</text>
        <dbReference type="Rhea" id="RHEA:24793"/>
        <dbReference type="ChEBI" id="CHEBI:15378"/>
        <dbReference type="ChEBI" id="CHEBI:29985"/>
        <dbReference type="ChEBI" id="CHEBI:58278"/>
        <dbReference type="ChEBI" id="CHEBI:58359"/>
        <dbReference type="ChEBI" id="CHEBI:58475"/>
        <dbReference type="ChEBI" id="CHEBI:58525"/>
        <dbReference type="EC" id="4.3.2.10"/>
    </reaction>
</comment>
<evidence type="ECO:0000256" key="5">
    <source>
        <dbReference type="ARBA" id="ARBA00016318"/>
    </source>
</evidence>
<dbReference type="PANTHER" id="PTHR21235:SF2">
    <property type="entry name" value="IMIDAZOLE GLYCEROL PHOSPHATE SYNTHASE HISHF"/>
    <property type="match status" value="1"/>
</dbReference>
<sequence length="243" mass="26042">MRNKIIPCLDIRNGRVVKGQKFENVADVADPVQLAKRYESEHADTLFLLDIDGKDRRTFLQIVREIRVATSFPLYVGGGIRSVEDVAKALQAGATKVSITSAAIEDPAIIEQSAYAFGDDKIILSIDAKKISDNKWHAFTSGGRVDSGLDVIAWAKRGEALGASEILLNSIDADGVKQGYDLPLNKAVANAINIPVIASGGAGKMEDFSSVLAEENVQAALAASVFHYGEIAIPDLKSFLNNA</sequence>
<name>A0A9D1PMX1_9BACI</name>
<dbReference type="InterPro" id="IPR004651">
    <property type="entry name" value="HisF"/>
</dbReference>
<dbReference type="EMBL" id="DXHX01000063">
    <property type="protein sequence ID" value="HIV74303.1"/>
    <property type="molecule type" value="Genomic_DNA"/>
</dbReference>
<organism evidence="15 16">
    <name type="scientific">Candidatus Pseudogracilibacillus intestinigallinarum</name>
    <dbReference type="NCBI Taxonomy" id="2838742"/>
    <lineage>
        <taxon>Bacteria</taxon>
        <taxon>Bacillati</taxon>
        <taxon>Bacillota</taxon>
        <taxon>Bacilli</taxon>
        <taxon>Bacillales</taxon>
        <taxon>Bacillaceae</taxon>
        <taxon>Pseudogracilibacillus</taxon>
    </lineage>
</organism>
<evidence type="ECO:0000313" key="16">
    <source>
        <dbReference type="Proteomes" id="UP000823937"/>
    </source>
</evidence>
<dbReference type="SUPFAM" id="SSF51366">
    <property type="entry name" value="Ribulose-phoshate binding barrel"/>
    <property type="match status" value="1"/>
</dbReference>
<dbReference type="GO" id="GO:0016829">
    <property type="term" value="F:lyase activity"/>
    <property type="evidence" value="ECO:0007669"/>
    <property type="project" value="UniProtKB-KW"/>
</dbReference>
<evidence type="ECO:0000256" key="3">
    <source>
        <dbReference type="ARBA" id="ARBA00011152"/>
    </source>
</evidence>
<comment type="pathway">
    <text evidence="1">Amino-acid biosynthesis; L-histidine biosynthesis; L-histidine from 5-phospho-alpha-D-ribose 1-diphosphate: step 5/9.</text>
</comment>
<dbReference type="InterPro" id="IPR050064">
    <property type="entry name" value="IGPS_HisA/HisF"/>
</dbReference>